<sequence length="190" mass="19834">MRLTERVHQRLGQLLTPGKPALDATAGGGHDTLFLARTLHPGPVHALDIQSAALERTRARLEASGVGEYVTLHQASHGELGEVLPAELRGRLAAVLFNLGYLPGYTAGPTTEPVTTLAALEGAMAWLAPGGVLSVVAYRGHPGGREEALAVGDWFARRLPAAEERDTGGEGPIAWLGRAPAVGEESISGT</sequence>
<dbReference type="PANTHER" id="PTHR35276:SF1">
    <property type="entry name" value="TRNA (MNM(5)S(2)U34)-METHYLTRANSFERASE, CHLOROPLASTIC"/>
    <property type="match status" value="1"/>
</dbReference>
<dbReference type="Proteomes" id="UP000198611">
    <property type="component" value="Unassembled WGS sequence"/>
</dbReference>
<evidence type="ECO:0000313" key="2">
    <source>
        <dbReference type="Proteomes" id="UP000198611"/>
    </source>
</evidence>
<keyword evidence="1" id="KW-0808">Transferase</keyword>
<proteinExistence type="predicted"/>
<name>A0A1I1PX13_9GAMM</name>
<dbReference type="STRING" id="1123397.SAMN05660831_00842"/>
<dbReference type="OrthoDB" id="9792989at2"/>
<organism evidence="1 2">
    <name type="scientific">Thiohalospira halophila DSM 15071</name>
    <dbReference type="NCBI Taxonomy" id="1123397"/>
    <lineage>
        <taxon>Bacteria</taxon>
        <taxon>Pseudomonadati</taxon>
        <taxon>Pseudomonadota</taxon>
        <taxon>Gammaproteobacteria</taxon>
        <taxon>Thiohalospirales</taxon>
        <taxon>Thiohalospiraceae</taxon>
        <taxon>Thiohalospira</taxon>
    </lineage>
</organism>
<dbReference type="GO" id="GO:0032259">
    <property type="term" value="P:methylation"/>
    <property type="evidence" value="ECO:0007669"/>
    <property type="project" value="UniProtKB-KW"/>
</dbReference>
<reference evidence="1 2" key="1">
    <citation type="submission" date="2016-10" db="EMBL/GenBank/DDBJ databases">
        <authorList>
            <person name="de Groot N.N."/>
        </authorList>
    </citation>
    <scope>NUCLEOTIDE SEQUENCE [LARGE SCALE GENOMIC DNA]</scope>
    <source>
        <strain evidence="1 2">HL3</strain>
    </source>
</reference>
<dbReference type="InterPro" id="IPR029063">
    <property type="entry name" value="SAM-dependent_MTases_sf"/>
</dbReference>
<keyword evidence="1" id="KW-0489">Methyltransferase</keyword>
<dbReference type="PANTHER" id="PTHR35276">
    <property type="entry name" value="S-ADENOSYL-L-METHIONINE-DEPENDENT METHYLTRANSFERASES SUPERFAMILY PROTEIN"/>
    <property type="match status" value="1"/>
</dbReference>
<dbReference type="EMBL" id="FOMJ01000002">
    <property type="protein sequence ID" value="SFD14369.1"/>
    <property type="molecule type" value="Genomic_DNA"/>
</dbReference>
<keyword evidence="2" id="KW-1185">Reference proteome</keyword>
<dbReference type="Pfam" id="PF06962">
    <property type="entry name" value="rRNA_methylase"/>
    <property type="match status" value="1"/>
</dbReference>
<dbReference type="SUPFAM" id="SSF53335">
    <property type="entry name" value="S-adenosyl-L-methionine-dependent methyltransferases"/>
    <property type="match status" value="1"/>
</dbReference>
<dbReference type="Gene3D" id="3.40.50.150">
    <property type="entry name" value="Vaccinia Virus protein VP39"/>
    <property type="match status" value="1"/>
</dbReference>
<dbReference type="GO" id="GO:0008168">
    <property type="term" value="F:methyltransferase activity"/>
    <property type="evidence" value="ECO:0007669"/>
    <property type="project" value="UniProtKB-KW"/>
</dbReference>
<dbReference type="InterPro" id="IPR010719">
    <property type="entry name" value="MnmM_MeTrfase"/>
</dbReference>
<dbReference type="RefSeq" id="WP_093427517.1">
    <property type="nucleotide sequence ID" value="NZ_FOMJ01000002.1"/>
</dbReference>
<protein>
    <submittedName>
        <fullName evidence="1">Putative rRNA methylase</fullName>
    </submittedName>
</protein>
<evidence type="ECO:0000313" key="1">
    <source>
        <dbReference type="EMBL" id="SFD14369.1"/>
    </source>
</evidence>
<accession>A0A1I1PX13</accession>
<gene>
    <name evidence="1" type="ORF">SAMN05660831_00842</name>
</gene>
<dbReference type="AlphaFoldDB" id="A0A1I1PX13"/>